<dbReference type="OrthoDB" id="2537769at2759"/>
<evidence type="ECO:0000313" key="3">
    <source>
        <dbReference type="Proteomes" id="UP000014071"/>
    </source>
</evidence>
<evidence type="ECO:0000313" key="2">
    <source>
        <dbReference type="EMBL" id="GAC98166.1"/>
    </source>
</evidence>
<dbReference type="AlphaFoldDB" id="R9P9W4"/>
<feature type="compositionally biased region" description="Acidic residues" evidence="1">
    <location>
        <begin position="412"/>
        <end position="444"/>
    </location>
</feature>
<feature type="region of interest" description="Disordered" evidence="1">
    <location>
        <begin position="365"/>
        <end position="444"/>
    </location>
</feature>
<dbReference type="PANTHER" id="PTHR36452">
    <property type="entry name" value="CHROMOSOME 12, WHOLE GENOME SHOTGUN SEQUENCE"/>
    <property type="match status" value="1"/>
</dbReference>
<dbReference type="GeneID" id="24111032"/>
<dbReference type="NCBIfam" id="TIGR02453">
    <property type="entry name" value="TIGR02453 family protein"/>
    <property type="match status" value="1"/>
</dbReference>
<reference evidence="3" key="1">
    <citation type="journal article" date="2013" name="Genome Announc.">
        <title>Draft genome sequence of the basidiomycetous yeast-like fungus Pseudozyma hubeiensis SY62, which produces an abundant amount of the biosurfactant mannosylerythritol lipids.</title>
        <authorList>
            <person name="Konishi M."/>
            <person name="Hatada Y."/>
            <person name="Horiuchi J."/>
        </authorList>
    </citation>
    <scope>NUCLEOTIDE SEQUENCE [LARGE SCALE GENOMIC DNA]</scope>
    <source>
        <strain evidence="3">SY62</strain>
    </source>
</reference>
<feature type="region of interest" description="Disordered" evidence="1">
    <location>
        <begin position="1"/>
        <end position="96"/>
    </location>
</feature>
<dbReference type="Proteomes" id="UP000014071">
    <property type="component" value="Unassembled WGS sequence"/>
</dbReference>
<dbReference type="EMBL" id="DF238816">
    <property type="protein sequence ID" value="GAC98166.1"/>
    <property type="molecule type" value="Genomic_DNA"/>
</dbReference>
<feature type="compositionally biased region" description="Polar residues" evidence="1">
    <location>
        <begin position="51"/>
        <end position="61"/>
    </location>
</feature>
<dbReference type="InterPro" id="IPR012808">
    <property type="entry name" value="CHP02453"/>
</dbReference>
<dbReference type="STRING" id="1305764.R9P9W4"/>
<feature type="compositionally biased region" description="Acidic residues" evidence="1">
    <location>
        <begin position="20"/>
        <end position="35"/>
    </location>
</feature>
<dbReference type="HOGENOM" id="CLU_036742_3_2_1"/>
<evidence type="ECO:0000256" key="1">
    <source>
        <dbReference type="SAM" id="MobiDB-lite"/>
    </source>
</evidence>
<proteinExistence type="predicted"/>
<feature type="compositionally biased region" description="Acidic residues" evidence="1">
    <location>
        <begin position="381"/>
        <end position="392"/>
    </location>
</feature>
<protein>
    <submittedName>
        <fullName evidence="2">Uncharacterized protein</fullName>
    </submittedName>
</protein>
<accession>R9P9W4</accession>
<dbReference type="PANTHER" id="PTHR36452:SF1">
    <property type="entry name" value="DUF2461 DOMAIN-CONTAINING PROTEIN"/>
    <property type="match status" value="1"/>
</dbReference>
<dbReference type="Pfam" id="PF09365">
    <property type="entry name" value="DUF2461"/>
    <property type="match status" value="1"/>
</dbReference>
<sequence length="444" mass="49655">MSSRRSARASTGKRLSYREDSDDGDAVEDLTEDEYQQDRASTSADDEPADQTDSSEASQDNFDTKRSANGSKRRKLHSSSSASKPPSKIAVSGSTGDDWAPGVTRVVAKLVGPPQSGHVARGELSPNVLKFLADLQANNDRDWFARYDAVYRYCWKNFGEFADAVLNDIMEKVDDTVPWLPTKDLVYRIYRDVRFSNDKTPYKTNLMASFSRGGRKGPFAGYHVLVKPDGRSFFAAGRWQPEREDLATIRRHILEDTQEAQALKAAVSEPTFVKWFGEPKGQLKAKSKSKGKAQATNPQRCNLWGGDDELKVAPKIEGVDKTHKDIDWLKLRSFCVIHNFADAEVLRKDFRQRLVEAGKASEPLVRILNSMTSPDPPPPPESDEEQDDEGSDVESGRSRSHTGVGTRHDYGNDDDDEELVPTESFDYVEDDEDGDDDDEDDDDD</sequence>
<name>R9P9W4_PSEHS</name>
<organism evidence="2 3">
    <name type="scientific">Pseudozyma hubeiensis (strain SY62)</name>
    <name type="common">Yeast</name>
    <dbReference type="NCBI Taxonomy" id="1305764"/>
    <lineage>
        <taxon>Eukaryota</taxon>
        <taxon>Fungi</taxon>
        <taxon>Dikarya</taxon>
        <taxon>Basidiomycota</taxon>
        <taxon>Ustilaginomycotina</taxon>
        <taxon>Ustilaginomycetes</taxon>
        <taxon>Ustilaginales</taxon>
        <taxon>Ustilaginaceae</taxon>
        <taxon>Pseudozyma</taxon>
    </lineage>
</organism>
<dbReference type="eggNOG" id="ENOG502RKMH">
    <property type="taxonomic scope" value="Eukaryota"/>
</dbReference>
<dbReference type="RefSeq" id="XP_012191753.1">
    <property type="nucleotide sequence ID" value="XM_012336363.1"/>
</dbReference>
<keyword evidence="3" id="KW-1185">Reference proteome</keyword>
<feature type="compositionally biased region" description="Low complexity" evidence="1">
    <location>
        <begin position="78"/>
        <end position="92"/>
    </location>
</feature>
<gene>
    <name evidence="2" type="ORF">PHSY_005755</name>
</gene>